<evidence type="ECO:0000259" key="3">
    <source>
        <dbReference type="Pfam" id="PF20416"/>
    </source>
</evidence>
<feature type="region of interest" description="Disordered" evidence="1">
    <location>
        <begin position="706"/>
        <end position="736"/>
    </location>
</feature>
<sequence>MEENYDDSLEDLPQQTKRFRHQSYNQQLKGVHLPSAFNQKTYDEDIGDNASHFHEALGHWRQLNLSPGFIQFANQVDPMSMSMPLLLHNWRDIIGLWVAAMEGSDDEGLKALLDLLQKMAHDLRTTIAPVYDDIIGRLLKLLPRSISPDALTVLLETFNTLFRFLLVPSIHPELLESTWKAIKSTLPKCLPEVQRAMAEVWGSVLRKLKSAAREQAVQLLAGSAEDVDDASAWVLVYACKSVSQTLYTSTPSIISPLVLYHLKTENPEPTFNVIRRTLTALIHHVKNADGFSSLGDLVVQQVRMSVKAGDEEQIRRALNIATIPCSVRQGSRLTEAQKSSLFAELENVPIAPSLLPFAVAVYTSTEMASWLSYGMKFLQRAWDNVRFSMQLNGALAELGWGGWKLVALPLVLKNSVKPEVLEKDGQRVFEFLARVRRSKKVSATEVDLVWRMRVEKCALGRLGSVKERLGEDVASEVDDILTLSPFFSDAITPVLIDLIDSGLTAKSSNSTGWVLGLALSALSRREKKEWAGKVDITQWTKLAAERWASNAEVLEAVVEISREVPARSDKLPFSVAYTHLRDCLLSHSRALRLAALRFLTSKSLISLPEDSASVAEVLKRCLQGEEAEIDVQGVRERVLRIGRVGQVVGEKDGAEVCARWLVAQLKVNLRPLWSPAMAALGSLAGRWGNLVWELVFSELKGVTEEPERAGGSVEAGQHAVDDDAEEDEVNEKERSWRDPSAHKFRVAVGHWLDGEYHRDAFVKSRRSKDRFDRVSYEHQLLSTLGEISSLAEKHNRELVPYFLQLAGRADPASTSESEPSPSEHKALGKQKLVPWFTLFSKFSNPKALYATQTLRSLYITYLSHPFRPLQRIALDCLLTYKSPYLTSRQDLFKTLLDDTRWRDELTNLNLAEIDATGGTGGGQQEREEVVQVVVRLLFGLMLEKRGQRGRGAGADRRSAVLGALAGCREEELGFLVDLMLQPLGLDKTAHQGDDGGFVVKGIVGGASGRQVVGYLTLLGDVIRLLGSRLVKFWPAIVGTTVDLLCHAQAKIDEEIATEDVDMDAIEKEDVHDDDEAEEDSTHFSAKTLRSIRQAGLKRVAEFFKVPVQFAWEPYLAGSFKSIISPRLGAFATENTQSPSATLELFHVWSSEHLHAFYLVRYDEKVLPSLWDCLVAQNVKPTVVDRIFDVVERIIGYAEIDEVAKTEILEPHVELLLTNLATLVERTKGGQVKSASGSLSLALTTPLGQRHLAILSSLAPFATSANQATTLFHLFLPLLKKPNKQVPEKVKANILSILRDMVPLVPDLADPTSALWSKLFNTFSSLLAVLRTRKARSCLVESFARLEDVSTDDKLKTCLRFVSAHLAQLNAYSTKRMDEPDFDARLAAYSKFNDHAYKEEEEVLVPNAWTPILYQAYGDILDVDELALRSAASYTLRRFVERVSAIANGESGRGETGVFEGTFQGIFLTHFLPSLRSTLSSPLQALGPNATSSFAVKADLLTLLSFTVSSAPATLSPTIAALRPLLEDGDEEANFFNNVLHIQVHRRTRALRRLGERCEKGEFKSSSSDSGNAVVREWLLPIATWFIGNGSAFMKTHANASKEDQQHHLTTNEAIHTLGKLSGCLGWSPYYGLVQTYLRLANSNDEWEKIYVRAIVAILENFAFEVVDAQDDAALMDVDTAVPPPEAPGLGESIGAEDAEHDEEQDPGAEAPSTTQAPRRRANVLTQLKGRLLPSLLTYLSPPAHKFKDDQTPLTVRLPIALAIARLTLHLPGSTAQERERKQTEMRRLATELSHMMKSRSQEVRDAVRDALGKIALTVLGLDDKKGLAVDDFDADSYLNVLVDELRTALIRGPQLHVLVTTVNSIVAKIVAGIEGREQPKSENNEASGDDDAALKTASANRALLLDEIVPSVTSISSTILFGDVSSNPNANKDAAGAVPTNHASATFREPRQSTNASYSLYGYVAQYSSPSVLPDLLRDVKGVMGVTSNLKTMAVVDEVLRRVGGGLERNKGVEKESPQGSESDWLINVIWGFVSGNVAFLKERHDWTNPKKRGRKADKTRSQFIVQKSRKVEVDSDQYAHSSYRFIVLGLDLLHTALRRGRFANASSTAYKQLDALLSVLGNTLYSTSTPVLLHAMKCVALLVTKFPMSKLPGMRRALPVYVNQILQIIKTSGGGGNIAGTDGELMKGALRSLGTVVRDGPKQTTASDGTVYPGVDLKEKDLTFLLELVTPDLEDPEKQGVTFALLRAIVSRRFVVPEMYDIMEDQVAPLLVQSQSNTVREQARALLLQFMLDYPQGKGRLQKTLAFLLRNASSYVHESGRASILELLNAVLTKFQTGLIAEYGEMTFVSLVMVLANDDSSKCRGAAALLIATLYTRFSDDDRKNIVRTWLKKWGRAGMDATDGGKRKLAYVSLQVWGIVVEAAAKEAPDELPWVGETFEDVSQGLQQSERCMRTLAEGDDDSMDVDGQAKEVEWQLPYYSLSTLGKILSAYPPLARMGDGKNANATVSWSLVTSHLLFPHAWVRMTACRALGQLFNAFPVGSDGPTAQATIASPAFDLDSSVTVGPLREVATKLCEELKSDHLDGPLGFQVVKNLIWIGRFWLIENDEDYAPAAVAAADDEDEDEVEEDVAMQKQGTLGNLPWLFSKLSYQVRGSLIRRKNRHGRTANWSQQPLAAVRWFAAMSTYMPASRLEKFLTHILSPLYRIIEEDTIKDDQLDELRMTAIELRELIQQKVGGTVFSTTYNAIRQKVLEVRRERKTKRLVMGTLDPTVAAKRKEKKMILKKESRKRKDRSFADSRGGSKRRKEM</sequence>
<dbReference type="Pfam" id="PF20416">
    <property type="entry name" value="UTP20"/>
    <property type="match status" value="1"/>
</dbReference>
<dbReference type="EMBL" id="QPFP01000003">
    <property type="protein sequence ID" value="TEB38046.1"/>
    <property type="molecule type" value="Genomic_DNA"/>
</dbReference>
<dbReference type="InterPro" id="IPR011430">
    <property type="entry name" value="UTP20_N"/>
</dbReference>
<dbReference type="OrthoDB" id="360653at2759"/>
<dbReference type="PANTHER" id="PTHR17695:SF11">
    <property type="entry name" value="SMALL SUBUNIT PROCESSOME COMPONENT 20 HOMOLOG"/>
    <property type="match status" value="1"/>
</dbReference>
<proteinExistence type="predicted"/>
<dbReference type="PANTHER" id="PTHR17695">
    <property type="entry name" value="SMALL SUBUNIT PROCESSOME COMPONENT 20 HOMOLOG"/>
    <property type="match status" value="1"/>
</dbReference>
<dbReference type="GO" id="GO:0032040">
    <property type="term" value="C:small-subunit processome"/>
    <property type="evidence" value="ECO:0007669"/>
    <property type="project" value="TreeGrafter"/>
</dbReference>
<gene>
    <name evidence="5" type="ORF">FA13DRAFT_1681432</name>
</gene>
<evidence type="ECO:0000256" key="1">
    <source>
        <dbReference type="SAM" id="MobiDB-lite"/>
    </source>
</evidence>
<feature type="region of interest" description="Disordered" evidence="1">
    <location>
        <begin position="1680"/>
        <end position="1719"/>
    </location>
</feature>
<dbReference type="SUPFAM" id="SSF48371">
    <property type="entry name" value="ARM repeat"/>
    <property type="match status" value="2"/>
</dbReference>
<dbReference type="InterPro" id="IPR052575">
    <property type="entry name" value="SSU_processome_comp_20"/>
</dbReference>
<dbReference type="STRING" id="71717.A0A4Y7TV44"/>
<dbReference type="Pfam" id="PF07539">
    <property type="entry name" value="UTP20_N"/>
    <property type="match status" value="1"/>
</dbReference>
<dbReference type="Proteomes" id="UP000298030">
    <property type="component" value="Unassembled WGS sequence"/>
</dbReference>
<accession>A0A4Y7TV44</accession>
<evidence type="ECO:0000313" key="5">
    <source>
        <dbReference type="EMBL" id="TEB38046.1"/>
    </source>
</evidence>
<feature type="domain" description="U3 small nucleolar RNA-associated protein 20 C-terminal" evidence="4">
    <location>
        <begin position="2564"/>
        <end position="2793"/>
    </location>
</feature>
<protein>
    <submittedName>
        <fullName evidence="5">Uncharacterized protein</fullName>
    </submittedName>
</protein>
<comment type="caution">
    <text evidence="5">The sequence shown here is derived from an EMBL/GenBank/DDBJ whole genome shotgun (WGS) entry which is preliminary data.</text>
</comment>
<feature type="region of interest" description="Disordered" evidence="1">
    <location>
        <begin position="2781"/>
        <end position="2810"/>
    </location>
</feature>
<name>A0A4Y7TV44_COPMI</name>
<reference evidence="5 6" key="1">
    <citation type="journal article" date="2019" name="Nat. Ecol. Evol.">
        <title>Megaphylogeny resolves global patterns of mushroom evolution.</title>
        <authorList>
            <person name="Varga T."/>
            <person name="Krizsan K."/>
            <person name="Foldi C."/>
            <person name="Dima B."/>
            <person name="Sanchez-Garcia M."/>
            <person name="Sanchez-Ramirez S."/>
            <person name="Szollosi G.J."/>
            <person name="Szarkandi J.G."/>
            <person name="Papp V."/>
            <person name="Albert L."/>
            <person name="Andreopoulos W."/>
            <person name="Angelini C."/>
            <person name="Antonin V."/>
            <person name="Barry K.W."/>
            <person name="Bougher N.L."/>
            <person name="Buchanan P."/>
            <person name="Buyck B."/>
            <person name="Bense V."/>
            <person name="Catcheside P."/>
            <person name="Chovatia M."/>
            <person name="Cooper J."/>
            <person name="Damon W."/>
            <person name="Desjardin D."/>
            <person name="Finy P."/>
            <person name="Geml J."/>
            <person name="Haridas S."/>
            <person name="Hughes K."/>
            <person name="Justo A."/>
            <person name="Karasinski D."/>
            <person name="Kautmanova I."/>
            <person name="Kiss B."/>
            <person name="Kocsube S."/>
            <person name="Kotiranta H."/>
            <person name="LaButti K.M."/>
            <person name="Lechner B.E."/>
            <person name="Liimatainen K."/>
            <person name="Lipzen A."/>
            <person name="Lukacs Z."/>
            <person name="Mihaltcheva S."/>
            <person name="Morgado L.N."/>
            <person name="Niskanen T."/>
            <person name="Noordeloos M.E."/>
            <person name="Ohm R.A."/>
            <person name="Ortiz-Santana B."/>
            <person name="Ovrebo C."/>
            <person name="Racz N."/>
            <person name="Riley R."/>
            <person name="Savchenko A."/>
            <person name="Shiryaev A."/>
            <person name="Soop K."/>
            <person name="Spirin V."/>
            <person name="Szebenyi C."/>
            <person name="Tomsovsky M."/>
            <person name="Tulloss R.E."/>
            <person name="Uehling J."/>
            <person name="Grigoriev I.V."/>
            <person name="Vagvolgyi C."/>
            <person name="Papp T."/>
            <person name="Martin F.M."/>
            <person name="Miettinen O."/>
            <person name="Hibbett D.S."/>
            <person name="Nagy L.G."/>
        </authorList>
    </citation>
    <scope>NUCLEOTIDE SEQUENCE [LARGE SCALE GENOMIC DNA]</scope>
    <source>
        <strain evidence="5 6">FP101781</strain>
    </source>
</reference>
<dbReference type="InterPro" id="IPR046523">
    <property type="entry name" value="UTP20_dom"/>
</dbReference>
<evidence type="ECO:0000313" key="6">
    <source>
        <dbReference type="Proteomes" id="UP000298030"/>
    </source>
</evidence>
<feature type="compositionally biased region" description="Acidic residues" evidence="1">
    <location>
        <begin position="1694"/>
        <end position="1706"/>
    </location>
</feature>
<feature type="domain" description="U3 small nucleolar RNA-associated protein 20 N-terminal" evidence="2">
    <location>
        <begin position="829"/>
        <end position="1479"/>
    </location>
</feature>
<keyword evidence="6" id="KW-1185">Reference proteome</keyword>
<dbReference type="GO" id="GO:0030686">
    <property type="term" value="C:90S preribosome"/>
    <property type="evidence" value="ECO:0007669"/>
    <property type="project" value="TreeGrafter"/>
</dbReference>
<dbReference type="InterPro" id="IPR057525">
    <property type="entry name" value="UTP20_C"/>
</dbReference>
<dbReference type="Pfam" id="PF23099">
    <property type="entry name" value="UTP20_C"/>
    <property type="match status" value="1"/>
</dbReference>
<dbReference type="InterPro" id="IPR016024">
    <property type="entry name" value="ARM-type_fold"/>
</dbReference>
<dbReference type="Gene3D" id="1.25.10.10">
    <property type="entry name" value="Leucine-rich Repeat Variant"/>
    <property type="match status" value="1"/>
</dbReference>
<evidence type="ECO:0000259" key="4">
    <source>
        <dbReference type="Pfam" id="PF23099"/>
    </source>
</evidence>
<evidence type="ECO:0000259" key="2">
    <source>
        <dbReference type="Pfam" id="PF07539"/>
    </source>
</evidence>
<organism evidence="5 6">
    <name type="scientific">Coprinellus micaceus</name>
    <name type="common">Glistening ink-cap mushroom</name>
    <name type="synonym">Coprinus micaceus</name>
    <dbReference type="NCBI Taxonomy" id="71717"/>
    <lineage>
        <taxon>Eukaryota</taxon>
        <taxon>Fungi</taxon>
        <taxon>Dikarya</taxon>
        <taxon>Basidiomycota</taxon>
        <taxon>Agaricomycotina</taxon>
        <taxon>Agaricomycetes</taxon>
        <taxon>Agaricomycetidae</taxon>
        <taxon>Agaricales</taxon>
        <taxon>Agaricineae</taxon>
        <taxon>Psathyrellaceae</taxon>
        <taxon>Coprinellus</taxon>
    </lineage>
</organism>
<dbReference type="InterPro" id="IPR011989">
    <property type="entry name" value="ARM-like"/>
</dbReference>
<feature type="domain" description="U3 small nucleolar RNA-associated protein 20" evidence="3">
    <location>
        <begin position="1751"/>
        <end position="2016"/>
    </location>
</feature>